<comment type="similarity">
    <text evidence="2">Belongs to the alpha-ketoglutarate dehydrogenase family.</text>
</comment>
<proteinExistence type="inferred from homology"/>
<evidence type="ECO:0000259" key="5">
    <source>
        <dbReference type="SMART" id="SM00861"/>
    </source>
</evidence>
<dbReference type="InterPro" id="IPR029061">
    <property type="entry name" value="THDP-binding"/>
</dbReference>
<gene>
    <name evidence="6" type="ORF">ANDGO_03025</name>
</gene>
<accession>A0A8K0AJR7</accession>
<dbReference type="CDD" id="cd02016">
    <property type="entry name" value="TPP_E1_OGDC_like"/>
    <property type="match status" value="1"/>
</dbReference>
<dbReference type="NCBIfam" id="NF006914">
    <property type="entry name" value="PRK09404.1"/>
    <property type="match status" value="1"/>
</dbReference>
<keyword evidence="3" id="KW-0560">Oxidoreductase</keyword>
<dbReference type="GO" id="GO:0016624">
    <property type="term" value="F:oxidoreductase activity, acting on the aldehyde or oxo group of donors, disulfide as acceptor"/>
    <property type="evidence" value="ECO:0007669"/>
    <property type="project" value="InterPro"/>
</dbReference>
<name>A0A8K0AJR7_ANDGO</name>
<dbReference type="NCBIfam" id="TIGR00239">
    <property type="entry name" value="2oxo_dh_E1"/>
    <property type="match status" value="1"/>
</dbReference>
<reference evidence="6" key="1">
    <citation type="submission" date="2019-09" db="EMBL/GenBank/DDBJ databases">
        <title>The Mitochondrial Proteome of the Jakobid, Andalucia godoyi, a Protist With the Most Gene-Rich and Bacteria-Like Mitochondrial Genome.</title>
        <authorList>
            <person name="Gray M.W."/>
            <person name="Burger G."/>
            <person name="Derelle R."/>
            <person name="Klimes V."/>
            <person name="Leger M."/>
            <person name="Sarrasin M."/>
            <person name="Vlcek C."/>
            <person name="Roger A.J."/>
            <person name="Elias M."/>
            <person name="Lang B.F."/>
        </authorList>
    </citation>
    <scope>NUCLEOTIDE SEQUENCE</scope>
    <source>
        <strain evidence="6">And28</strain>
    </source>
</reference>
<dbReference type="Pfam" id="PF00676">
    <property type="entry name" value="E1_dh"/>
    <property type="match status" value="1"/>
</dbReference>
<feature type="domain" description="Transketolase-like pyrimidine-binding" evidence="5">
    <location>
        <begin position="535"/>
        <end position="729"/>
    </location>
</feature>
<dbReference type="Proteomes" id="UP000799049">
    <property type="component" value="Unassembled WGS sequence"/>
</dbReference>
<comment type="caution">
    <text evidence="6">The sequence shown here is derived from an EMBL/GenBank/DDBJ whole genome shotgun (WGS) entry which is preliminary data.</text>
</comment>
<evidence type="ECO:0000256" key="1">
    <source>
        <dbReference type="ARBA" id="ARBA00001964"/>
    </source>
</evidence>
<evidence type="ECO:0000256" key="4">
    <source>
        <dbReference type="ARBA" id="ARBA00023052"/>
    </source>
</evidence>
<keyword evidence="7" id="KW-1185">Reference proteome</keyword>
<organism evidence="6 7">
    <name type="scientific">Andalucia godoyi</name>
    <name type="common">Flagellate</name>
    <dbReference type="NCBI Taxonomy" id="505711"/>
    <lineage>
        <taxon>Eukaryota</taxon>
        <taxon>Discoba</taxon>
        <taxon>Jakobida</taxon>
        <taxon>Andalucina</taxon>
        <taxon>Andaluciidae</taxon>
        <taxon>Andalucia</taxon>
    </lineage>
</organism>
<dbReference type="SUPFAM" id="SSF52518">
    <property type="entry name" value="Thiamin diphosphate-binding fold (THDP-binding)"/>
    <property type="match status" value="2"/>
</dbReference>
<evidence type="ECO:0000313" key="7">
    <source>
        <dbReference type="Proteomes" id="UP000799049"/>
    </source>
</evidence>
<evidence type="ECO:0000256" key="2">
    <source>
        <dbReference type="ARBA" id="ARBA00006936"/>
    </source>
</evidence>
<dbReference type="GO" id="GO:0030976">
    <property type="term" value="F:thiamine pyrophosphate binding"/>
    <property type="evidence" value="ECO:0007669"/>
    <property type="project" value="InterPro"/>
</dbReference>
<sequence>MLRAARYFSSATGGSPNVTARLVAMSDAFRRNGHLRADLDPLKRWSPSVRGVPAAQSVSFDISHYGLSGTEPVDSSVHPFAKSAAELLDVLKKSYCGTLTVQAQHLANPAEREWFVTRLETTARQKTSPALRSLLLESIAQCEAVDHYLAKKFPGVKRYGCEGAEAMMPALEFLFDVAARQYGVQDIVLGMPHRGRINLLLNSFQYPAAKLFAKLLKGYSESGLTLESGTGDVISHLAASYDHKSGAHISMIHNPSHLETADAVAVGKARAKMDRDSKALCLVLHGDAAYAGQGIVAECFQMMNLPSFSVKGVIHMIVNNQLGFTTENAIARSTPHAADVAKFAEVPIIHVNADDPEAVVSAMRLALEYKFTFDKDVVLDLIGYRRHGHNELDEPAFTQPQMYSKIRAQPSVVSQYAEKLHGSKEKAVEYVKSVQESVFQRLDDAYNQATSLSEQELLSKYPYDALAKGSQWENVRSPSYDSPSKPIITGLSSIKEVADVIRASVSLPSSDFTPHERLLRTHIQARLKRLEQDKLDWATAEALAFGSLVGQGFRVRITGQDVERGTFSHRHLVLYDVNNGKAHHPFGKENVMLCNSFLSEEAVLGFEFGYAAEHPSNLVIWEAQFGDFVNTAQVPVDTFVTSSIQKWRRQSSLVLSLPHGFDGTGPEHSSCRVERWLQLASVDADPFDVSISVVQPSTPAQIFHMLRRQMLRDCRIPLVMVGPKTLLRLPEAVSSASEMGPGTFFQTVIDDSTVDNPSAVKAVVFCSGKVYYDLLNQRSILGKKDSVALVRIEELHPFPVDKVREVLGKYKSAKKIVWYQEEPRNQGAWTHARDFLQEKCSVHKVEYVGRRGLSLPAVGADKFHKAEVQQLQRDFAAAIDI</sequence>
<dbReference type="Gene3D" id="1.10.287.1150">
    <property type="entry name" value="TPP helical domain"/>
    <property type="match status" value="1"/>
</dbReference>
<comment type="cofactor">
    <cofactor evidence="1">
        <name>thiamine diphosphate</name>
        <dbReference type="ChEBI" id="CHEBI:58937"/>
    </cofactor>
</comment>
<keyword evidence="4" id="KW-0786">Thiamine pyrophosphate</keyword>
<dbReference type="Pfam" id="PF16870">
    <property type="entry name" value="OxoGdeHyase_C"/>
    <property type="match status" value="1"/>
</dbReference>
<evidence type="ECO:0000313" key="6">
    <source>
        <dbReference type="EMBL" id="KAF0852176.1"/>
    </source>
</evidence>
<dbReference type="SMART" id="SM00861">
    <property type="entry name" value="Transket_pyr"/>
    <property type="match status" value="1"/>
</dbReference>
<dbReference type="InterPro" id="IPR005475">
    <property type="entry name" value="Transketolase-like_Pyr-bd"/>
</dbReference>
<dbReference type="EMBL" id="VRVR01000056">
    <property type="protein sequence ID" value="KAF0852176.1"/>
    <property type="molecule type" value="Genomic_DNA"/>
</dbReference>
<dbReference type="Gene3D" id="3.40.50.12470">
    <property type="match status" value="1"/>
</dbReference>
<evidence type="ECO:0000256" key="3">
    <source>
        <dbReference type="ARBA" id="ARBA00023002"/>
    </source>
</evidence>
<dbReference type="PANTHER" id="PTHR23152:SF4">
    <property type="entry name" value="2-OXOADIPATE DEHYDROGENASE COMPLEX COMPONENT E1"/>
    <property type="match status" value="1"/>
</dbReference>
<dbReference type="AlphaFoldDB" id="A0A8K0AJR7"/>
<dbReference type="InterPro" id="IPR001017">
    <property type="entry name" value="DH_E1"/>
</dbReference>
<dbReference type="PANTHER" id="PTHR23152">
    <property type="entry name" value="2-OXOGLUTARATE DEHYDROGENASE"/>
    <property type="match status" value="1"/>
</dbReference>
<dbReference type="InterPro" id="IPR042179">
    <property type="entry name" value="KGD_C_sf"/>
</dbReference>
<dbReference type="OrthoDB" id="413077at2759"/>
<dbReference type="InterPro" id="IPR011603">
    <property type="entry name" value="2oxoglutarate_DH_E1"/>
</dbReference>
<dbReference type="Pfam" id="PF02779">
    <property type="entry name" value="Transket_pyr"/>
    <property type="match status" value="1"/>
</dbReference>
<dbReference type="Gene3D" id="3.40.50.970">
    <property type="match status" value="1"/>
</dbReference>
<dbReference type="PIRSF" id="PIRSF000157">
    <property type="entry name" value="Oxoglu_dh_E1"/>
    <property type="match status" value="1"/>
</dbReference>
<protein>
    <submittedName>
        <fullName evidence="6">Mitochondrial 2-oxoglutarate dehydrogenase E1 form 2</fullName>
    </submittedName>
</protein>
<dbReference type="InterPro" id="IPR031717">
    <property type="entry name" value="ODO-1/KGD_C"/>
</dbReference>
<dbReference type="Gene3D" id="3.40.50.11610">
    <property type="entry name" value="Multifunctional 2-oxoglutarate metabolism enzyme, C-terminal domain"/>
    <property type="match status" value="1"/>
</dbReference>